<protein>
    <recommendedName>
        <fullName evidence="4">Glycosyltransferase 2-like domain-containing protein</fullName>
    </recommendedName>
</protein>
<dbReference type="Pfam" id="PF00535">
    <property type="entry name" value="Glycos_transf_2"/>
    <property type="match status" value="1"/>
</dbReference>
<dbReference type="Proteomes" id="UP000177230">
    <property type="component" value="Unassembled WGS sequence"/>
</dbReference>
<evidence type="ECO:0000256" key="3">
    <source>
        <dbReference type="ARBA" id="ARBA00022679"/>
    </source>
</evidence>
<dbReference type="GO" id="GO:0016757">
    <property type="term" value="F:glycosyltransferase activity"/>
    <property type="evidence" value="ECO:0007669"/>
    <property type="project" value="UniProtKB-KW"/>
</dbReference>
<dbReference type="InterPro" id="IPR029044">
    <property type="entry name" value="Nucleotide-diphossugar_trans"/>
</dbReference>
<sequence>MSYKYKISVIIPSFRNLEFLRLCLPEYLKSRHCQVVIGLDGYNSHYMDYLLNCQVTVSMTGRRQGLCTATNLAAQQASGEYLFLCNDDMVPAPGWDEALLTSAGPGHIISGTVWEPGLIEVPPCHKKMDFGHNADNFRRDDFITQALQTIKNQKEKTEPGINYPFLIPTLLWKALSGLDERFNPGSASDPDLFIRAALLDPAPEMIRCRDAVFYHFAGRSGIYAGDRVSPWWKFHWKHSRFMFRQKWGRMWEHKFGQVPDVSGWKNIRGRKEPWLAGRLWRLAWFGPAGRHSVIRGESPL</sequence>
<feature type="domain" description="Glycosyltransferase 2-like" evidence="4">
    <location>
        <begin position="8"/>
        <end position="107"/>
    </location>
</feature>
<dbReference type="EMBL" id="MFFM01000048">
    <property type="protein sequence ID" value="OGF08120.1"/>
    <property type="molecule type" value="Genomic_DNA"/>
</dbReference>
<keyword evidence="3" id="KW-0808">Transferase</keyword>
<proteinExistence type="inferred from homology"/>
<comment type="caution">
    <text evidence="5">The sequence shown here is derived from an EMBL/GenBank/DDBJ whole genome shotgun (WGS) entry which is preliminary data.</text>
</comment>
<dbReference type="InterPro" id="IPR001173">
    <property type="entry name" value="Glyco_trans_2-like"/>
</dbReference>
<dbReference type="Gene3D" id="3.90.550.10">
    <property type="entry name" value="Spore Coat Polysaccharide Biosynthesis Protein SpsA, Chain A"/>
    <property type="match status" value="1"/>
</dbReference>
<organism evidence="5 6">
    <name type="scientific">Candidatus Edwardsbacteria bacterium GWF2_54_11</name>
    <dbReference type="NCBI Taxonomy" id="1817851"/>
    <lineage>
        <taxon>Bacteria</taxon>
        <taxon>Candidatus Edwardsiibacteriota</taxon>
    </lineage>
</organism>
<dbReference type="PANTHER" id="PTHR43179:SF12">
    <property type="entry name" value="GALACTOFURANOSYLTRANSFERASE GLFT2"/>
    <property type="match status" value="1"/>
</dbReference>
<dbReference type="SUPFAM" id="SSF53448">
    <property type="entry name" value="Nucleotide-diphospho-sugar transferases"/>
    <property type="match status" value="1"/>
</dbReference>
<accession>A0A1F5R127</accession>
<comment type="similarity">
    <text evidence="1">Belongs to the glycosyltransferase 2 family.</text>
</comment>
<evidence type="ECO:0000313" key="6">
    <source>
        <dbReference type="Proteomes" id="UP000177230"/>
    </source>
</evidence>
<keyword evidence="2" id="KW-0328">Glycosyltransferase</keyword>
<evidence type="ECO:0000313" key="5">
    <source>
        <dbReference type="EMBL" id="OGF08120.1"/>
    </source>
</evidence>
<evidence type="ECO:0000259" key="4">
    <source>
        <dbReference type="Pfam" id="PF00535"/>
    </source>
</evidence>
<evidence type="ECO:0000256" key="2">
    <source>
        <dbReference type="ARBA" id="ARBA00022676"/>
    </source>
</evidence>
<reference evidence="5 6" key="1">
    <citation type="journal article" date="2016" name="Nat. Commun.">
        <title>Thousands of microbial genomes shed light on interconnected biogeochemical processes in an aquifer system.</title>
        <authorList>
            <person name="Anantharaman K."/>
            <person name="Brown C.T."/>
            <person name="Hug L.A."/>
            <person name="Sharon I."/>
            <person name="Castelle C.J."/>
            <person name="Probst A.J."/>
            <person name="Thomas B.C."/>
            <person name="Singh A."/>
            <person name="Wilkins M.J."/>
            <person name="Karaoz U."/>
            <person name="Brodie E.L."/>
            <person name="Williams K.H."/>
            <person name="Hubbard S.S."/>
            <person name="Banfield J.F."/>
        </authorList>
    </citation>
    <scope>NUCLEOTIDE SEQUENCE [LARGE SCALE GENOMIC DNA]</scope>
</reference>
<name>A0A1F5R127_9BACT</name>
<dbReference type="PANTHER" id="PTHR43179">
    <property type="entry name" value="RHAMNOSYLTRANSFERASE WBBL"/>
    <property type="match status" value="1"/>
</dbReference>
<gene>
    <name evidence="5" type="ORF">A2024_08040</name>
</gene>
<dbReference type="AlphaFoldDB" id="A0A1F5R127"/>
<evidence type="ECO:0000256" key="1">
    <source>
        <dbReference type="ARBA" id="ARBA00006739"/>
    </source>
</evidence>